<comment type="caution">
    <text evidence="9">The sequence shown here is derived from an EMBL/GenBank/DDBJ whole genome shotgun (WGS) entry which is preliminary data.</text>
</comment>
<dbReference type="EMBL" id="JBHMBH010000029">
    <property type="protein sequence ID" value="MFB9715277.1"/>
    <property type="molecule type" value="Genomic_DNA"/>
</dbReference>
<feature type="transmembrane region" description="Helical" evidence="7">
    <location>
        <begin position="278"/>
        <end position="304"/>
    </location>
</feature>
<accession>A0ABV5USU1</accession>
<dbReference type="InterPro" id="IPR000515">
    <property type="entry name" value="MetI-like"/>
</dbReference>
<feature type="transmembrane region" description="Helical" evidence="7">
    <location>
        <begin position="9"/>
        <end position="30"/>
    </location>
</feature>
<dbReference type="SUPFAM" id="SSF161098">
    <property type="entry name" value="MetI-like"/>
    <property type="match status" value="1"/>
</dbReference>
<feature type="domain" description="ABC transmembrane type-1" evidence="8">
    <location>
        <begin position="96"/>
        <end position="297"/>
    </location>
</feature>
<dbReference type="PANTHER" id="PTHR43163:SF6">
    <property type="entry name" value="DIPEPTIDE TRANSPORT SYSTEM PERMEASE PROTEIN DPPB-RELATED"/>
    <property type="match status" value="1"/>
</dbReference>
<evidence type="ECO:0000256" key="5">
    <source>
        <dbReference type="ARBA" id="ARBA00022989"/>
    </source>
</evidence>
<feature type="transmembrane region" description="Helical" evidence="7">
    <location>
        <begin position="175"/>
        <end position="193"/>
    </location>
</feature>
<feature type="transmembrane region" description="Helical" evidence="7">
    <location>
        <begin position="131"/>
        <end position="155"/>
    </location>
</feature>
<gene>
    <name evidence="9" type="ORF">ACFFPI_14250</name>
</gene>
<dbReference type="InterPro" id="IPR035906">
    <property type="entry name" value="MetI-like_sf"/>
</dbReference>
<evidence type="ECO:0000256" key="3">
    <source>
        <dbReference type="ARBA" id="ARBA00022475"/>
    </source>
</evidence>
<keyword evidence="6 7" id="KW-0472">Membrane</keyword>
<keyword evidence="3" id="KW-1003">Cell membrane</keyword>
<evidence type="ECO:0000256" key="7">
    <source>
        <dbReference type="RuleBase" id="RU363032"/>
    </source>
</evidence>
<dbReference type="Proteomes" id="UP001589536">
    <property type="component" value="Unassembled WGS sequence"/>
</dbReference>
<evidence type="ECO:0000313" key="10">
    <source>
        <dbReference type="Proteomes" id="UP001589536"/>
    </source>
</evidence>
<dbReference type="CDD" id="cd06261">
    <property type="entry name" value="TM_PBP2"/>
    <property type="match status" value="1"/>
</dbReference>
<comment type="subcellular location">
    <subcellularLocation>
        <location evidence="1 7">Cell membrane</location>
        <topology evidence="1 7">Multi-pass membrane protein</topology>
    </subcellularLocation>
</comment>
<sequence length="314" mass="33425">MLKIAAQRIVGMIGSSLVASFAVFGAVYLAPGDPITFLTGGHPVAPETLASIRDQYHLNDPFLVRYWDWLVGIMHGNLGISISSQENVSTLLASRIPNSLFLIGYASILILVFGICSGVVAGISRRSVDNLITYAGTIGLAIPGFVAAIVLIMIFAVQLHWFPVFGAGTGIGDQLWHMTLPATALALSSSAYLSRVTRVATREQLGLEHVETARSRGLSPWNVVSRHVVRNALIPITTAAGLVVAGLIAVSAVIEKVFGIDGVGGLLVSSAENKDFPVVQAATLLLVAFFLLVNMIVDILYTLVDPRLRLTKVV</sequence>
<evidence type="ECO:0000259" key="8">
    <source>
        <dbReference type="PROSITE" id="PS50928"/>
    </source>
</evidence>
<evidence type="ECO:0000256" key="4">
    <source>
        <dbReference type="ARBA" id="ARBA00022692"/>
    </source>
</evidence>
<dbReference type="Pfam" id="PF00528">
    <property type="entry name" value="BPD_transp_1"/>
    <property type="match status" value="1"/>
</dbReference>
<dbReference type="PANTHER" id="PTHR43163">
    <property type="entry name" value="DIPEPTIDE TRANSPORT SYSTEM PERMEASE PROTEIN DPPB-RELATED"/>
    <property type="match status" value="1"/>
</dbReference>
<reference evidence="9 10" key="1">
    <citation type="submission" date="2024-09" db="EMBL/GenBank/DDBJ databases">
        <authorList>
            <person name="Sun Q."/>
            <person name="Mori K."/>
        </authorList>
    </citation>
    <scope>NUCLEOTIDE SEQUENCE [LARGE SCALE GENOMIC DNA]</scope>
    <source>
        <strain evidence="9 10">JCM 13519</strain>
    </source>
</reference>
<keyword evidence="4 7" id="KW-0812">Transmembrane</keyword>
<feature type="transmembrane region" description="Helical" evidence="7">
    <location>
        <begin position="100"/>
        <end position="124"/>
    </location>
</feature>
<evidence type="ECO:0000256" key="6">
    <source>
        <dbReference type="ARBA" id="ARBA00023136"/>
    </source>
</evidence>
<comment type="similarity">
    <text evidence="7">Belongs to the binding-protein-dependent transport system permease family.</text>
</comment>
<organism evidence="9 10">
    <name type="scientific">Arthrobacter methylotrophus</name>
    <dbReference type="NCBI Taxonomy" id="121291"/>
    <lineage>
        <taxon>Bacteria</taxon>
        <taxon>Bacillati</taxon>
        <taxon>Actinomycetota</taxon>
        <taxon>Actinomycetes</taxon>
        <taxon>Micrococcales</taxon>
        <taxon>Micrococcaceae</taxon>
        <taxon>Arthrobacter</taxon>
    </lineage>
</organism>
<evidence type="ECO:0000313" key="9">
    <source>
        <dbReference type="EMBL" id="MFB9715277.1"/>
    </source>
</evidence>
<name>A0ABV5USU1_9MICC</name>
<keyword evidence="10" id="KW-1185">Reference proteome</keyword>
<evidence type="ECO:0000256" key="1">
    <source>
        <dbReference type="ARBA" id="ARBA00004651"/>
    </source>
</evidence>
<evidence type="ECO:0000256" key="2">
    <source>
        <dbReference type="ARBA" id="ARBA00022448"/>
    </source>
</evidence>
<dbReference type="Pfam" id="PF19300">
    <property type="entry name" value="BPD_transp_1_N"/>
    <property type="match status" value="1"/>
</dbReference>
<keyword evidence="2 7" id="KW-0813">Transport</keyword>
<feature type="transmembrane region" description="Helical" evidence="7">
    <location>
        <begin position="232"/>
        <end position="258"/>
    </location>
</feature>
<dbReference type="Gene3D" id="1.10.3720.10">
    <property type="entry name" value="MetI-like"/>
    <property type="match status" value="1"/>
</dbReference>
<dbReference type="PROSITE" id="PS50928">
    <property type="entry name" value="ABC_TM1"/>
    <property type="match status" value="1"/>
</dbReference>
<dbReference type="InterPro" id="IPR045621">
    <property type="entry name" value="BPD_transp_1_N"/>
</dbReference>
<keyword evidence="5 7" id="KW-1133">Transmembrane helix</keyword>
<proteinExistence type="inferred from homology"/>
<protein>
    <submittedName>
        <fullName evidence="9">ABC transporter permease</fullName>
    </submittedName>
</protein>
<dbReference type="RefSeq" id="WP_376954611.1">
    <property type="nucleotide sequence ID" value="NZ_JBHMBH010000029.1"/>
</dbReference>